<gene>
    <name evidence="2" type="ORF">BGT96224_5527</name>
</gene>
<evidence type="ECO:0000313" key="2">
    <source>
        <dbReference type="EMBL" id="EPQ64019.1"/>
    </source>
</evidence>
<feature type="region of interest" description="Disordered" evidence="1">
    <location>
        <begin position="1"/>
        <end position="24"/>
    </location>
</feature>
<name>A0A656KHJ6_BLUGR</name>
<evidence type="ECO:0000313" key="3">
    <source>
        <dbReference type="Proteomes" id="UP000053110"/>
    </source>
</evidence>
<accession>A0A656KHJ6</accession>
<dbReference type="AlphaFoldDB" id="A0A656KHJ6"/>
<reference evidence="3" key="1">
    <citation type="journal article" date="2013" name="Nat. Genet.">
        <title>The wheat powdery mildew genome shows the unique evolution of an obligate biotroph.</title>
        <authorList>
            <person name="Wicker T."/>
            <person name="Oberhaensli S."/>
            <person name="Parlange F."/>
            <person name="Buchmann J.P."/>
            <person name="Shatalina M."/>
            <person name="Roffler S."/>
            <person name="Ben-David R."/>
            <person name="Dolezel J."/>
            <person name="Simkova H."/>
            <person name="Schulze-Lefert P."/>
            <person name="Spanu P.D."/>
            <person name="Bruggmann R."/>
            <person name="Amselem J."/>
            <person name="Quesneville H."/>
            <person name="Ver Loren van Themaat E."/>
            <person name="Paape T."/>
            <person name="Shimizu K.K."/>
            <person name="Keller B."/>
        </authorList>
    </citation>
    <scope>NUCLEOTIDE SEQUENCE [LARGE SCALE GENOMIC DNA]</scope>
    <source>
        <strain evidence="3">96224</strain>
    </source>
</reference>
<feature type="compositionally biased region" description="Pro residues" evidence="1">
    <location>
        <begin position="1"/>
        <end position="10"/>
    </location>
</feature>
<evidence type="ECO:0000256" key="1">
    <source>
        <dbReference type="SAM" id="MobiDB-lite"/>
    </source>
</evidence>
<dbReference type="OrthoDB" id="5408998at2759"/>
<dbReference type="EMBL" id="KE375085">
    <property type="protein sequence ID" value="EPQ64019.1"/>
    <property type="molecule type" value="Genomic_DNA"/>
</dbReference>
<sequence length="261" mass="29538">MDADIPPPPYSQTDLNPRKSPCSKSSEIVAPRGYFNTPYLLQTPVVSTIDLIDHQPCFEGSFLILEPTHLCFSLQEPLYPGAAPCQIYQLQRSPLSRPQDFPHFPQFSLRDITEQDWTAFLNILVYPRDSLTFNQELRPANTTNPSSNLNSGQCLKAERVVKEMYGLSLSDSGLSGIWIGSDSALIAALNQASHHSEITSSLSYFATEWNKKFFAPRGMKIIFNKRNDIPLHLEKKISLKDHWSPRKVFFRMAMDSKLGQS</sequence>
<proteinExistence type="predicted"/>
<organism evidence="2 3">
    <name type="scientific">Blumeria graminis f. sp. tritici 96224</name>
    <dbReference type="NCBI Taxonomy" id="1268274"/>
    <lineage>
        <taxon>Eukaryota</taxon>
        <taxon>Fungi</taxon>
        <taxon>Dikarya</taxon>
        <taxon>Ascomycota</taxon>
        <taxon>Pezizomycotina</taxon>
        <taxon>Leotiomycetes</taxon>
        <taxon>Erysiphales</taxon>
        <taxon>Erysiphaceae</taxon>
        <taxon>Blumeria</taxon>
    </lineage>
</organism>
<dbReference type="Proteomes" id="UP000053110">
    <property type="component" value="Unassembled WGS sequence"/>
</dbReference>
<protein>
    <submittedName>
        <fullName evidence="2">Uncharacterized protein</fullName>
    </submittedName>
</protein>